<dbReference type="AlphaFoldDB" id="A0A7W9Q315"/>
<accession>A0A7W9Q315</accession>
<keyword evidence="3" id="KW-1185">Reference proteome</keyword>
<gene>
    <name evidence="2" type="ORF">FHS34_007712</name>
</gene>
<comment type="caution">
    <text evidence="2">The sequence shown here is derived from an EMBL/GenBank/DDBJ whole genome shotgun (WGS) entry which is preliminary data.</text>
</comment>
<evidence type="ECO:0000313" key="2">
    <source>
        <dbReference type="EMBL" id="MBB5932203.1"/>
    </source>
</evidence>
<organism evidence="2 3">
    <name type="scientific">Streptomyces echinatus</name>
    <dbReference type="NCBI Taxonomy" id="67293"/>
    <lineage>
        <taxon>Bacteria</taxon>
        <taxon>Bacillati</taxon>
        <taxon>Actinomycetota</taxon>
        <taxon>Actinomycetes</taxon>
        <taxon>Kitasatosporales</taxon>
        <taxon>Streptomycetaceae</taxon>
        <taxon>Streptomyces</taxon>
    </lineage>
</organism>
<reference evidence="2 3" key="1">
    <citation type="submission" date="2020-08" db="EMBL/GenBank/DDBJ databases">
        <title>Genomic Encyclopedia of Type Strains, Phase III (KMG-III): the genomes of soil and plant-associated and newly described type strains.</title>
        <authorList>
            <person name="Whitman W."/>
        </authorList>
    </citation>
    <scope>NUCLEOTIDE SEQUENCE [LARGE SCALE GENOMIC DNA]</scope>
    <source>
        <strain evidence="2 3">CECT 3313</strain>
    </source>
</reference>
<evidence type="ECO:0000313" key="3">
    <source>
        <dbReference type="Proteomes" id="UP000585836"/>
    </source>
</evidence>
<name>A0A7W9Q315_9ACTN</name>
<dbReference type="RefSeq" id="WP_225817824.1">
    <property type="nucleotide sequence ID" value="NZ_BAAAWF010000091.1"/>
</dbReference>
<dbReference type="Proteomes" id="UP000585836">
    <property type="component" value="Unassembled WGS sequence"/>
</dbReference>
<evidence type="ECO:0000256" key="1">
    <source>
        <dbReference type="SAM" id="MobiDB-lite"/>
    </source>
</evidence>
<protein>
    <submittedName>
        <fullName evidence="2">Uncharacterized protein</fullName>
    </submittedName>
</protein>
<sequence length="126" mass="13850">MEHLDAGARAATWLTHGEQSTTAPCPRAHRARRHPTGPESQQRARELSAPTSTMTRALLAIDAASCVHHDGHTQEACQRTVAVLSDLPAAYRCGLVRRRALDLYHRTPAHHHQETDARALREALAA</sequence>
<feature type="region of interest" description="Disordered" evidence="1">
    <location>
        <begin position="1"/>
        <end position="52"/>
    </location>
</feature>
<dbReference type="EMBL" id="JACHJK010000022">
    <property type="protein sequence ID" value="MBB5932203.1"/>
    <property type="molecule type" value="Genomic_DNA"/>
</dbReference>
<proteinExistence type="predicted"/>